<gene>
    <name evidence="1" type="ORF">SIOphi_00340</name>
</gene>
<evidence type="ECO:0000313" key="1">
    <source>
        <dbReference type="EMBL" id="AGK86876.1"/>
    </source>
</evidence>
<reference evidence="1 2" key="1">
    <citation type="submission" date="2013-02" db="EMBL/GenBank/DDBJ databases">
        <authorList>
            <person name="Lukaszewicz M."/>
            <person name="Biegalska A."/>
            <person name="Krasowska A."/>
        </authorList>
    </citation>
    <scope>NUCLEOTIDE SEQUENCE [LARGE SCALE GENOMIC DNA]</scope>
</reference>
<dbReference type="EMBL" id="KC699836">
    <property type="protein sequence ID" value="AGK86876.1"/>
    <property type="molecule type" value="Genomic_DNA"/>
</dbReference>
<name>R4JGJ6_9CAUD</name>
<dbReference type="Proteomes" id="UP000258501">
    <property type="component" value="Segment"/>
</dbReference>
<keyword evidence="2" id="KW-1185">Reference proteome</keyword>
<evidence type="ECO:0000313" key="2">
    <source>
        <dbReference type="Proteomes" id="UP000258501"/>
    </source>
</evidence>
<organism evidence="1 2">
    <name type="scientific">Bacillus phage SIOphi</name>
    <dbReference type="NCBI Taxonomy" id="1285382"/>
    <lineage>
        <taxon>Viruses</taxon>
        <taxon>Duplodnaviria</taxon>
        <taxon>Heunggongvirae</taxon>
        <taxon>Uroviricota</taxon>
        <taxon>Caudoviricetes</taxon>
        <taxon>Herelleviridae</taxon>
        <taxon>Bastillevirinae</taxon>
        <taxon>Siophivirus</taxon>
        <taxon>Siophivirus SIOphi</taxon>
    </lineage>
</organism>
<accession>R4JGJ6</accession>
<protein>
    <submittedName>
        <fullName evidence="1">Uncharacterized protein</fullName>
    </submittedName>
</protein>
<sequence>MGKLILESRSELVLDEDTKQVLEELDQKGLLEELLRRSETILKKKLNEDFFDPNVKWETTTRMYAVKEGEDQ</sequence>
<proteinExistence type="predicted"/>